<evidence type="ECO:0000256" key="3">
    <source>
        <dbReference type="ARBA" id="ARBA00022606"/>
    </source>
</evidence>
<dbReference type="PRINTS" id="PR00237">
    <property type="entry name" value="GPCRRHODOPSN"/>
</dbReference>
<dbReference type="PROSITE" id="PS00238">
    <property type="entry name" value="OPSIN"/>
    <property type="match status" value="1"/>
</dbReference>
<evidence type="ECO:0000256" key="8">
    <source>
        <dbReference type="ARBA" id="ARBA00023040"/>
    </source>
</evidence>
<evidence type="ECO:0000313" key="16">
    <source>
        <dbReference type="WBParaSite" id="ECPE_0000232701-mRNA-1"/>
    </source>
</evidence>
<evidence type="ECO:0000256" key="7">
    <source>
        <dbReference type="ARBA" id="ARBA00022991"/>
    </source>
</evidence>
<accession>A0A183A5U2</accession>
<evidence type="ECO:0000256" key="11">
    <source>
        <dbReference type="ARBA" id="ARBA00023224"/>
    </source>
</evidence>
<dbReference type="GO" id="GO:0016020">
    <property type="term" value="C:membrane"/>
    <property type="evidence" value="ECO:0007669"/>
    <property type="project" value="UniProtKB-SubCell"/>
</dbReference>
<evidence type="ECO:0000256" key="2">
    <source>
        <dbReference type="ARBA" id="ARBA00022543"/>
    </source>
</evidence>
<feature type="transmembrane region" description="Helical" evidence="12">
    <location>
        <begin position="183"/>
        <end position="206"/>
    </location>
</feature>
<keyword evidence="7" id="KW-0157">Chromophore</keyword>
<keyword evidence="15" id="KW-1185">Reference proteome</keyword>
<reference evidence="14 15" key="2">
    <citation type="submission" date="2018-11" db="EMBL/GenBank/DDBJ databases">
        <authorList>
            <consortium name="Pathogen Informatics"/>
        </authorList>
    </citation>
    <scope>NUCLEOTIDE SEQUENCE [LARGE SCALE GENOMIC DNA]</scope>
    <source>
        <strain evidence="14 15">Egypt</strain>
    </source>
</reference>
<keyword evidence="2" id="KW-0600">Photoreceptor protein</keyword>
<keyword evidence="11" id="KW-0807">Transducer</keyword>
<evidence type="ECO:0000256" key="1">
    <source>
        <dbReference type="ARBA" id="ARBA00004141"/>
    </source>
</evidence>
<name>A0A183A5U2_9TREM</name>
<dbReference type="PROSITE" id="PS50262">
    <property type="entry name" value="G_PROTEIN_RECEP_F1_2"/>
    <property type="match status" value="1"/>
</dbReference>
<dbReference type="OrthoDB" id="6283323at2759"/>
<feature type="domain" description="G-protein coupled receptors family 1 profile" evidence="13">
    <location>
        <begin position="59"/>
        <end position="234"/>
    </location>
</feature>
<dbReference type="GO" id="GO:0009881">
    <property type="term" value="F:photoreceptor activity"/>
    <property type="evidence" value="ECO:0007669"/>
    <property type="project" value="UniProtKB-KW"/>
</dbReference>
<evidence type="ECO:0000313" key="15">
    <source>
        <dbReference type="Proteomes" id="UP000272942"/>
    </source>
</evidence>
<dbReference type="PANTHER" id="PTHR24240">
    <property type="entry name" value="OPSIN"/>
    <property type="match status" value="1"/>
</dbReference>
<dbReference type="SUPFAM" id="SSF81321">
    <property type="entry name" value="Family A G protein-coupled receptor-like"/>
    <property type="match status" value="1"/>
</dbReference>
<dbReference type="InterPro" id="IPR017452">
    <property type="entry name" value="GPCR_Rhodpsn_7TM"/>
</dbReference>
<feature type="transmembrane region" description="Helical" evidence="12">
    <location>
        <begin position="12"/>
        <end position="33"/>
    </location>
</feature>
<dbReference type="AlphaFoldDB" id="A0A183A5U2"/>
<proteinExistence type="predicted"/>
<evidence type="ECO:0000256" key="5">
    <source>
        <dbReference type="ARBA" id="ARBA00022925"/>
    </source>
</evidence>
<dbReference type="GO" id="GO:0004930">
    <property type="term" value="F:G protein-coupled receptor activity"/>
    <property type="evidence" value="ECO:0007669"/>
    <property type="project" value="UniProtKB-KW"/>
</dbReference>
<evidence type="ECO:0000256" key="10">
    <source>
        <dbReference type="ARBA" id="ARBA00023170"/>
    </source>
</evidence>
<dbReference type="InterPro" id="IPR000276">
    <property type="entry name" value="GPCR_Rhodpsn"/>
</dbReference>
<evidence type="ECO:0000256" key="6">
    <source>
        <dbReference type="ARBA" id="ARBA00022989"/>
    </source>
</evidence>
<gene>
    <name evidence="14" type="ORF">ECPE_LOCUS2327</name>
</gene>
<dbReference type="InterPro" id="IPR050125">
    <property type="entry name" value="GPCR_opsins"/>
</dbReference>
<dbReference type="Proteomes" id="UP000272942">
    <property type="component" value="Unassembled WGS sequence"/>
</dbReference>
<keyword evidence="5" id="KW-0681">Retinal protein</keyword>
<keyword evidence="10" id="KW-0675">Receptor</keyword>
<evidence type="ECO:0000256" key="4">
    <source>
        <dbReference type="ARBA" id="ARBA00022692"/>
    </source>
</evidence>
<keyword evidence="9 12" id="KW-0472">Membrane</keyword>
<organism evidence="16">
    <name type="scientific">Echinostoma caproni</name>
    <dbReference type="NCBI Taxonomy" id="27848"/>
    <lineage>
        <taxon>Eukaryota</taxon>
        <taxon>Metazoa</taxon>
        <taxon>Spiralia</taxon>
        <taxon>Lophotrochozoa</taxon>
        <taxon>Platyhelminthes</taxon>
        <taxon>Trematoda</taxon>
        <taxon>Digenea</taxon>
        <taxon>Plagiorchiida</taxon>
        <taxon>Echinostomata</taxon>
        <taxon>Echinostomatoidea</taxon>
        <taxon>Echinostomatidae</taxon>
        <taxon>Echinostoma</taxon>
    </lineage>
</organism>
<comment type="subcellular location">
    <subcellularLocation>
        <location evidence="1">Membrane</location>
        <topology evidence="1">Multi-pass membrane protein</topology>
    </subcellularLocation>
</comment>
<keyword evidence="8" id="KW-0297">G-protein coupled receptor</keyword>
<dbReference type="EMBL" id="UZAN01039544">
    <property type="protein sequence ID" value="VDP66119.1"/>
    <property type="molecule type" value="Genomic_DNA"/>
</dbReference>
<dbReference type="InterPro" id="IPR027430">
    <property type="entry name" value="Retinal_BS"/>
</dbReference>
<dbReference type="Gene3D" id="1.20.1070.10">
    <property type="entry name" value="Rhodopsin 7-helix transmembrane proteins"/>
    <property type="match status" value="2"/>
</dbReference>
<keyword evidence="3" id="KW-0716">Sensory transduction</keyword>
<evidence type="ECO:0000256" key="9">
    <source>
        <dbReference type="ARBA" id="ARBA00023136"/>
    </source>
</evidence>
<dbReference type="Pfam" id="PF00001">
    <property type="entry name" value="7tm_1"/>
    <property type="match status" value="1"/>
</dbReference>
<feature type="transmembrane region" description="Helical" evidence="12">
    <location>
        <begin position="74"/>
        <end position="97"/>
    </location>
</feature>
<evidence type="ECO:0000259" key="13">
    <source>
        <dbReference type="PROSITE" id="PS50262"/>
    </source>
</evidence>
<keyword evidence="6 12" id="KW-1133">Transmembrane helix</keyword>
<evidence type="ECO:0000256" key="12">
    <source>
        <dbReference type="SAM" id="Phobius"/>
    </source>
</evidence>
<reference evidence="16" key="1">
    <citation type="submission" date="2016-06" db="UniProtKB">
        <authorList>
            <consortium name="WormBaseParasite"/>
        </authorList>
    </citation>
    <scope>IDENTIFICATION</scope>
</reference>
<evidence type="ECO:0000313" key="14">
    <source>
        <dbReference type="EMBL" id="VDP66119.1"/>
    </source>
</evidence>
<dbReference type="GO" id="GO:0007602">
    <property type="term" value="P:phototransduction"/>
    <property type="evidence" value="ECO:0007669"/>
    <property type="project" value="UniProtKB-KW"/>
</dbReference>
<protein>
    <submittedName>
        <fullName evidence="16">G_PROTEIN_RECEP_F1_2 domain-containing protein</fullName>
    </submittedName>
</protein>
<keyword evidence="4 12" id="KW-0812">Transmembrane</keyword>
<dbReference type="WBParaSite" id="ECPE_0000232701-mRNA-1">
    <property type="protein sequence ID" value="ECPE_0000232701-mRNA-1"/>
    <property type="gene ID" value="ECPE_0000232701"/>
</dbReference>
<sequence length="297" mass="32624">MSSLLSQRLRSAPNVLIINLAISDLSFAAINGFPLKTISAFNQHWNWGKTGSYIPEGFHTSCTFDYLSSDLGNLLFNAGMYLFAFICPVTVIIFSYAQIIKAVHDSENFGDVKCSRRHRSNAPSSDATCTCTPDPHADTKSAYICANRNSVIHLLTMNDFIEGHSTSITATARSDIQTVKLSAVLVLLYLASWGPYAFICFVSLLGHRKHLTPFTAEIPVLCAKSSCMFNPIVYALMHRNFRQELFLRLGNFGFPCCDKQVNNSDAISTIPEPGKANIIITDASPDTPEASQGHATK</sequence>